<sequence length="129" mass="14736">MAKCAQLAQIVKDFYKVFGEGDDKYLIATAEQPLCAYHMDEWIHPRELPIRCIDITLFGPEMLVTRPVLEKKLAPMEAIHLGYFSCFTSLRKLNSFASLVRYLTKSLCPVPTVQTTKLVDLRSGTVRKR</sequence>
<dbReference type="InterPro" id="IPR045864">
    <property type="entry name" value="aa-tRNA-synth_II/BPL/LPL"/>
</dbReference>
<dbReference type="SUPFAM" id="SSF55681">
    <property type="entry name" value="Class II aaRS and biotin synthetases"/>
    <property type="match status" value="1"/>
</dbReference>
<dbReference type="Proteomes" id="UP001642260">
    <property type="component" value="Unassembled WGS sequence"/>
</dbReference>
<dbReference type="AlphaFoldDB" id="A0ABC8LEP3"/>
<keyword evidence="2" id="KW-1185">Reference proteome</keyword>
<comment type="caution">
    <text evidence="1">The sequence shown here is derived from an EMBL/GenBank/DDBJ whole genome shotgun (WGS) entry which is preliminary data.</text>
</comment>
<gene>
    <name evidence="1" type="ORF">ERUC_LOCUS34483</name>
</gene>
<dbReference type="EMBL" id="CAKOAT010536265">
    <property type="protein sequence ID" value="CAH8382000.1"/>
    <property type="molecule type" value="Genomic_DNA"/>
</dbReference>
<dbReference type="Gene3D" id="3.30.930.10">
    <property type="entry name" value="Bira Bifunctional Protein, Domain 2"/>
    <property type="match status" value="1"/>
</dbReference>
<name>A0ABC8LEP3_ERUVS</name>
<protein>
    <submittedName>
        <fullName evidence="1">Uncharacterized protein</fullName>
    </submittedName>
</protein>
<evidence type="ECO:0000313" key="2">
    <source>
        <dbReference type="Proteomes" id="UP001642260"/>
    </source>
</evidence>
<accession>A0ABC8LEP3</accession>
<proteinExistence type="predicted"/>
<evidence type="ECO:0000313" key="1">
    <source>
        <dbReference type="EMBL" id="CAH8382000.1"/>
    </source>
</evidence>
<organism evidence="1 2">
    <name type="scientific">Eruca vesicaria subsp. sativa</name>
    <name type="common">Garden rocket</name>
    <name type="synonym">Eruca sativa</name>
    <dbReference type="NCBI Taxonomy" id="29727"/>
    <lineage>
        <taxon>Eukaryota</taxon>
        <taxon>Viridiplantae</taxon>
        <taxon>Streptophyta</taxon>
        <taxon>Embryophyta</taxon>
        <taxon>Tracheophyta</taxon>
        <taxon>Spermatophyta</taxon>
        <taxon>Magnoliopsida</taxon>
        <taxon>eudicotyledons</taxon>
        <taxon>Gunneridae</taxon>
        <taxon>Pentapetalae</taxon>
        <taxon>rosids</taxon>
        <taxon>malvids</taxon>
        <taxon>Brassicales</taxon>
        <taxon>Brassicaceae</taxon>
        <taxon>Brassiceae</taxon>
        <taxon>Eruca</taxon>
    </lineage>
</organism>
<dbReference type="PANTHER" id="PTHR11778">
    <property type="entry name" value="SERYL-TRNA SYNTHETASE"/>
    <property type="match status" value="1"/>
</dbReference>
<reference evidence="1 2" key="1">
    <citation type="submission" date="2022-03" db="EMBL/GenBank/DDBJ databases">
        <authorList>
            <person name="Macdonald S."/>
            <person name="Ahmed S."/>
            <person name="Newling K."/>
        </authorList>
    </citation>
    <scope>NUCLEOTIDE SEQUENCE [LARGE SCALE GENOMIC DNA]</scope>
</reference>
<dbReference type="InterPro" id="IPR002317">
    <property type="entry name" value="Ser-tRNA-ligase_type_1"/>
</dbReference>